<gene>
    <name evidence="2" type="ORF">SYYSPA8_37700</name>
</gene>
<organism evidence="2 3">
    <name type="scientific">Streptomyces yaizuensis</name>
    <dbReference type="NCBI Taxonomy" id="2989713"/>
    <lineage>
        <taxon>Bacteria</taxon>
        <taxon>Bacillati</taxon>
        <taxon>Actinomycetota</taxon>
        <taxon>Actinomycetes</taxon>
        <taxon>Kitasatosporales</taxon>
        <taxon>Streptomycetaceae</taxon>
        <taxon>Streptomyces</taxon>
    </lineage>
</organism>
<evidence type="ECO:0000313" key="2">
    <source>
        <dbReference type="EMBL" id="BDT39658.1"/>
    </source>
</evidence>
<evidence type="ECO:0000259" key="1">
    <source>
        <dbReference type="Pfam" id="PF13614"/>
    </source>
</evidence>
<dbReference type="Pfam" id="PF13614">
    <property type="entry name" value="AAA_31"/>
    <property type="match status" value="1"/>
</dbReference>
<dbReference type="PANTHER" id="PTHR13696">
    <property type="entry name" value="P-LOOP CONTAINING NUCLEOSIDE TRIPHOSPHATE HYDROLASE"/>
    <property type="match status" value="1"/>
</dbReference>
<keyword evidence="2" id="KW-0614">Plasmid</keyword>
<name>A0AA86IX26_9ACTN</name>
<dbReference type="Gene3D" id="3.40.50.300">
    <property type="entry name" value="P-loop containing nucleotide triphosphate hydrolases"/>
    <property type="match status" value="1"/>
</dbReference>
<reference evidence="2 3" key="1">
    <citation type="submission" date="2022-10" db="EMBL/GenBank/DDBJ databases">
        <title>Draft genome sequence of Streptomyces sp. YSPA8.</title>
        <authorList>
            <person name="Moriuchi R."/>
            <person name="Dohra H."/>
            <person name="Yamamura H."/>
            <person name="Kodani S."/>
        </authorList>
    </citation>
    <scope>NUCLEOTIDE SEQUENCE [LARGE SCALE GENOMIC DNA]</scope>
    <source>
        <strain evidence="2 3">YSPA8</strain>
        <plasmid evidence="2 3">pYSPA8-3</plasmid>
    </source>
</reference>
<dbReference type="InterPro" id="IPR027417">
    <property type="entry name" value="P-loop_NTPase"/>
</dbReference>
<feature type="domain" description="AAA" evidence="1">
    <location>
        <begin position="7"/>
        <end position="180"/>
    </location>
</feature>
<geneLocation type="plasmid" evidence="2 3">
    <name>pYSPA8-3</name>
</geneLocation>
<evidence type="ECO:0000313" key="3">
    <source>
        <dbReference type="Proteomes" id="UP001291653"/>
    </source>
</evidence>
<dbReference type="AlphaFoldDB" id="A0AA86IX26"/>
<dbReference type="EMBL" id="LC735416">
    <property type="protein sequence ID" value="BDT39658.1"/>
    <property type="molecule type" value="Genomic_DNA"/>
</dbReference>
<dbReference type="SUPFAM" id="SSF52540">
    <property type="entry name" value="P-loop containing nucleoside triphosphate hydrolases"/>
    <property type="match status" value="1"/>
</dbReference>
<keyword evidence="3" id="KW-1185">Reference proteome</keyword>
<sequence>MTETQVVGSYSETGGVTKTASAVSLAVAYAVEHPDEDVILGDLDPRAAATKWTGASPKLDEKGNPLDMSAILAADDVEGWADAIAVPLDPERGWPRNLRVIPSSRALSAQEKTPDDHAERRLRRSLIGTSAAYVSLDFPNRQGGVLTQNGLTACTKIVYAARPDEDGLDGVDGAKITVAKFHGYQAEDGLPKLPREVGIILGAAYVGAVWTRDARRAEEEFKRTSPGMLLKPYVEWRAIVKEARSAGEFYSKYGGKAGGDRVFQTYRDLLTRIV</sequence>
<dbReference type="InterPro" id="IPR025669">
    <property type="entry name" value="AAA_dom"/>
</dbReference>
<protein>
    <submittedName>
        <fullName evidence="2">ParA family protein</fullName>
    </submittedName>
</protein>
<dbReference type="Proteomes" id="UP001291653">
    <property type="component" value="Plasmid pYSPA8-3"/>
</dbReference>
<accession>A0AA86IX26</accession>
<proteinExistence type="predicted"/>
<dbReference type="InterPro" id="IPR050678">
    <property type="entry name" value="DNA_Partitioning_ATPase"/>
</dbReference>
<dbReference type="RefSeq" id="WP_323452096.1">
    <property type="nucleotide sequence ID" value="NZ_LC735416.1"/>
</dbReference>
<dbReference type="PANTHER" id="PTHR13696:SF99">
    <property type="entry name" value="COBYRINIC ACID AC-DIAMIDE SYNTHASE"/>
    <property type="match status" value="1"/>
</dbReference>